<dbReference type="AlphaFoldDB" id="A0A5C5XA77"/>
<dbReference type="GO" id="GO:0051604">
    <property type="term" value="P:protein maturation"/>
    <property type="evidence" value="ECO:0007669"/>
    <property type="project" value="TreeGrafter"/>
</dbReference>
<dbReference type="PANTHER" id="PTHR35177">
    <property type="entry name" value="HYDROGENASE MATURATION FACTOR HYBG"/>
    <property type="match status" value="1"/>
</dbReference>
<accession>A0A5C5XA77</accession>
<dbReference type="Proteomes" id="UP000316095">
    <property type="component" value="Unassembled WGS sequence"/>
</dbReference>
<comment type="caution">
    <text evidence="2">The sequence shown here is derived from an EMBL/GenBank/DDBJ whole genome shotgun (WGS) entry which is preliminary data.</text>
</comment>
<dbReference type="InterPro" id="IPR019812">
    <property type="entry name" value="Hydgase_assmbl_chp_CS"/>
</dbReference>
<dbReference type="Gene3D" id="2.30.30.140">
    <property type="match status" value="1"/>
</dbReference>
<keyword evidence="3" id="KW-1185">Reference proteome</keyword>
<dbReference type="Pfam" id="PF01455">
    <property type="entry name" value="HupF_HypC"/>
    <property type="match status" value="1"/>
</dbReference>
<dbReference type="RefSeq" id="WP_146501882.1">
    <property type="nucleotide sequence ID" value="NZ_SJPG01000001.1"/>
</dbReference>
<evidence type="ECO:0000313" key="2">
    <source>
        <dbReference type="EMBL" id="TWT59678.1"/>
    </source>
</evidence>
<sequence length="86" mass="9127">MCLGIPGRVTRWLDQDPLFAKAEVDFGGLKKVCHFACVPDAEIGDFVIVHAGIAITQISAEQAALIETDLSGLDPSDKIQEEGTSG</sequence>
<dbReference type="EMBL" id="SJPG01000001">
    <property type="protein sequence ID" value="TWT59678.1"/>
    <property type="molecule type" value="Genomic_DNA"/>
</dbReference>
<dbReference type="PROSITE" id="PS01097">
    <property type="entry name" value="HUPF_HYPC"/>
    <property type="match status" value="1"/>
</dbReference>
<reference evidence="2 3" key="1">
    <citation type="submission" date="2019-02" db="EMBL/GenBank/DDBJ databases">
        <title>Deep-cultivation of Planctomycetes and their phenomic and genomic characterization uncovers novel biology.</title>
        <authorList>
            <person name="Wiegand S."/>
            <person name="Jogler M."/>
            <person name="Boedeker C."/>
            <person name="Pinto D."/>
            <person name="Vollmers J."/>
            <person name="Rivas-Marin E."/>
            <person name="Kohn T."/>
            <person name="Peeters S.H."/>
            <person name="Heuer A."/>
            <person name="Rast P."/>
            <person name="Oberbeckmann S."/>
            <person name="Bunk B."/>
            <person name="Jeske O."/>
            <person name="Meyerdierks A."/>
            <person name="Storesund J.E."/>
            <person name="Kallscheuer N."/>
            <person name="Luecker S."/>
            <person name="Lage O.M."/>
            <person name="Pohl T."/>
            <person name="Merkel B.J."/>
            <person name="Hornburger P."/>
            <person name="Mueller R.-W."/>
            <person name="Bruemmer F."/>
            <person name="Labrenz M."/>
            <person name="Spormann A.M."/>
            <person name="Op Den Camp H."/>
            <person name="Overmann J."/>
            <person name="Amann R."/>
            <person name="Jetten M.S.M."/>
            <person name="Mascher T."/>
            <person name="Medema M.H."/>
            <person name="Devos D.P."/>
            <person name="Kaster A.-K."/>
            <person name="Ovreas L."/>
            <person name="Rohde M."/>
            <person name="Galperin M.Y."/>
            <person name="Jogler C."/>
        </authorList>
    </citation>
    <scope>NUCLEOTIDE SEQUENCE [LARGE SCALE GENOMIC DNA]</scope>
    <source>
        <strain evidence="2 3">Pan54</strain>
    </source>
</reference>
<dbReference type="NCBIfam" id="TIGR00074">
    <property type="entry name" value="hypC_hupF"/>
    <property type="match status" value="1"/>
</dbReference>
<dbReference type="SUPFAM" id="SSF159127">
    <property type="entry name" value="HupF/HypC-like"/>
    <property type="match status" value="1"/>
</dbReference>
<evidence type="ECO:0000256" key="1">
    <source>
        <dbReference type="ARBA" id="ARBA00006018"/>
    </source>
</evidence>
<dbReference type="GO" id="GO:0005506">
    <property type="term" value="F:iron ion binding"/>
    <property type="evidence" value="ECO:0007669"/>
    <property type="project" value="TreeGrafter"/>
</dbReference>
<protein>
    <submittedName>
        <fullName evidence="2">HupF/HypC family protein</fullName>
    </submittedName>
</protein>
<organism evidence="2 3">
    <name type="scientific">Rubinisphaera italica</name>
    <dbReference type="NCBI Taxonomy" id="2527969"/>
    <lineage>
        <taxon>Bacteria</taxon>
        <taxon>Pseudomonadati</taxon>
        <taxon>Planctomycetota</taxon>
        <taxon>Planctomycetia</taxon>
        <taxon>Planctomycetales</taxon>
        <taxon>Planctomycetaceae</taxon>
        <taxon>Rubinisphaera</taxon>
    </lineage>
</organism>
<dbReference type="PRINTS" id="PR00445">
    <property type="entry name" value="HUPFHYPC"/>
</dbReference>
<dbReference type="GO" id="GO:1902670">
    <property type="term" value="F:carbon dioxide binding"/>
    <property type="evidence" value="ECO:0007669"/>
    <property type="project" value="TreeGrafter"/>
</dbReference>
<comment type="similarity">
    <text evidence="1">Belongs to the HupF/HypC family.</text>
</comment>
<dbReference type="OrthoDB" id="9806017at2"/>
<dbReference type="PANTHER" id="PTHR35177:SF2">
    <property type="entry name" value="HYDROGENASE MATURATION FACTOR HYBG"/>
    <property type="match status" value="1"/>
</dbReference>
<proteinExistence type="inferred from homology"/>
<name>A0A5C5XA77_9PLAN</name>
<evidence type="ECO:0000313" key="3">
    <source>
        <dbReference type="Proteomes" id="UP000316095"/>
    </source>
</evidence>
<dbReference type="InterPro" id="IPR001109">
    <property type="entry name" value="Hydrogenase_HupF/HypC"/>
</dbReference>
<gene>
    <name evidence="2" type="ORF">Pan54_03870</name>
</gene>